<reference evidence="1" key="1">
    <citation type="submission" date="2021-10" db="EMBL/GenBank/DDBJ databases">
        <title>Melipona bicolor Genome sequencing and assembly.</title>
        <authorList>
            <person name="Araujo N.S."/>
            <person name="Arias M.C."/>
        </authorList>
    </citation>
    <scope>NUCLEOTIDE SEQUENCE</scope>
    <source>
        <strain evidence="1">USP_2M_L1-L4_2017</strain>
        <tissue evidence="1">Whole body</tissue>
    </source>
</reference>
<organism evidence="1 2">
    <name type="scientific">Melipona bicolor</name>
    <dbReference type="NCBI Taxonomy" id="60889"/>
    <lineage>
        <taxon>Eukaryota</taxon>
        <taxon>Metazoa</taxon>
        <taxon>Ecdysozoa</taxon>
        <taxon>Arthropoda</taxon>
        <taxon>Hexapoda</taxon>
        <taxon>Insecta</taxon>
        <taxon>Pterygota</taxon>
        <taxon>Neoptera</taxon>
        <taxon>Endopterygota</taxon>
        <taxon>Hymenoptera</taxon>
        <taxon>Apocrita</taxon>
        <taxon>Aculeata</taxon>
        <taxon>Apoidea</taxon>
        <taxon>Anthophila</taxon>
        <taxon>Apidae</taxon>
        <taxon>Melipona</taxon>
    </lineage>
</organism>
<sequence>MLGNVNNSLQNFGNFRKGDFRLQDEKRVIERAISSPRLEKSHIWQLERLQKRLVYHLNLNLNLYHLNLNFKPENTVNTTVHCKQLTRLSGAIAEKRPTMVNRKGVTAPRQCKAARFKNHAARNQRTWLGNFGT</sequence>
<gene>
    <name evidence="1" type="ORF">K0M31_010070</name>
</gene>
<name>A0AA40FMC8_9HYME</name>
<evidence type="ECO:0000313" key="1">
    <source>
        <dbReference type="EMBL" id="KAK1121759.1"/>
    </source>
</evidence>
<evidence type="ECO:0000313" key="2">
    <source>
        <dbReference type="Proteomes" id="UP001177670"/>
    </source>
</evidence>
<keyword evidence="2" id="KW-1185">Reference proteome</keyword>
<dbReference type="EMBL" id="JAHYIQ010000025">
    <property type="protein sequence ID" value="KAK1121759.1"/>
    <property type="molecule type" value="Genomic_DNA"/>
</dbReference>
<dbReference type="Proteomes" id="UP001177670">
    <property type="component" value="Unassembled WGS sequence"/>
</dbReference>
<protein>
    <submittedName>
        <fullName evidence="1">Uncharacterized protein</fullName>
    </submittedName>
</protein>
<dbReference type="AlphaFoldDB" id="A0AA40FMC8"/>
<proteinExistence type="predicted"/>
<comment type="caution">
    <text evidence="1">The sequence shown here is derived from an EMBL/GenBank/DDBJ whole genome shotgun (WGS) entry which is preliminary data.</text>
</comment>
<accession>A0AA40FMC8</accession>